<reference evidence="2" key="2">
    <citation type="submission" date="2015-01" db="EMBL/GenBank/DDBJ databases">
        <title>Evolutionary Origins and Diversification of the Mycorrhizal Mutualists.</title>
        <authorList>
            <consortium name="DOE Joint Genome Institute"/>
            <consortium name="Mycorrhizal Genomics Consortium"/>
            <person name="Kohler A."/>
            <person name="Kuo A."/>
            <person name="Nagy L.G."/>
            <person name="Floudas D."/>
            <person name="Copeland A."/>
            <person name="Barry K.W."/>
            <person name="Cichocki N."/>
            <person name="Veneault-Fourrey C."/>
            <person name="LaButti K."/>
            <person name="Lindquist E.A."/>
            <person name="Lipzen A."/>
            <person name="Lundell T."/>
            <person name="Morin E."/>
            <person name="Murat C."/>
            <person name="Riley R."/>
            <person name="Ohm R."/>
            <person name="Sun H."/>
            <person name="Tunlid A."/>
            <person name="Henrissat B."/>
            <person name="Grigoriev I.V."/>
            <person name="Hibbett D.S."/>
            <person name="Martin F."/>
        </authorList>
    </citation>
    <scope>NUCLEOTIDE SEQUENCE [LARGE SCALE GENOMIC DNA]</scope>
    <source>
        <strain evidence="2">Marx 270</strain>
    </source>
</reference>
<dbReference type="HOGENOM" id="CLU_2321293_0_0_1"/>
<dbReference type="EMBL" id="KN831956">
    <property type="protein sequence ID" value="KIO08720.1"/>
    <property type="molecule type" value="Genomic_DNA"/>
</dbReference>
<evidence type="ECO:0000313" key="1">
    <source>
        <dbReference type="EMBL" id="KIO08720.1"/>
    </source>
</evidence>
<dbReference type="AlphaFoldDB" id="A0A0C3P640"/>
<dbReference type="InParanoid" id="A0A0C3P640"/>
<gene>
    <name evidence="1" type="ORF">M404DRAFT_133208</name>
</gene>
<accession>A0A0C3P640</accession>
<dbReference type="STRING" id="870435.A0A0C3P640"/>
<keyword evidence="2" id="KW-1185">Reference proteome</keyword>
<sequence>MSIAYLYLCTVENDGVMPLQMTTDCGSETTQVFGLANALCEEFAPEYDCDALPPHHFLCSVKNITIEHGWLCLQSQWGMNAKIWWEAGEGTYNPANAKH</sequence>
<reference evidence="1 2" key="1">
    <citation type="submission" date="2014-04" db="EMBL/GenBank/DDBJ databases">
        <authorList>
            <consortium name="DOE Joint Genome Institute"/>
            <person name="Kuo A."/>
            <person name="Kohler A."/>
            <person name="Costa M.D."/>
            <person name="Nagy L.G."/>
            <person name="Floudas D."/>
            <person name="Copeland A."/>
            <person name="Barry K.W."/>
            <person name="Cichocki N."/>
            <person name="Veneault-Fourrey C."/>
            <person name="LaButti K."/>
            <person name="Lindquist E.A."/>
            <person name="Lipzen A."/>
            <person name="Lundell T."/>
            <person name="Morin E."/>
            <person name="Murat C."/>
            <person name="Sun H."/>
            <person name="Tunlid A."/>
            <person name="Henrissat B."/>
            <person name="Grigoriev I.V."/>
            <person name="Hibbett D.S."/>
            <person name="Martin F."/>
            <person name="Nordberg H.P."/>
            <person name="Cantor M.N."/>
            <person name="Hua S.X."/>
        </authorList>
    </citation>
    <scope>NUCLEOTIDE SEQUENCE [LARGE SCALE GENOMIC DNA]</scope>
    <source>
        <strain evidence="1 2">Marx 270</strain>
    </source>
</reference>
<protein>
    <submittedName>
        <fullName evidence="1">Uncharacterized protein</fullName>
    </submittedName>
</protein>
<proteinExistence type="predicted"/>
<organism evidence="1 2">
    <name type="scientific">Pisolithus tinctorius Marx 270</name>
    <dbReference type="NCBI Taxonomy" id="870435"/>
    <lineage>
        <taxon>Eukaryota</taxon>
        <taxon>Fungi</taxon>
        <taxon>Dikarya</taxon>
        <taxon>Basidiomycota</taxon>
        <taxon>Agaricomycotina</taxon>
        <taxon>Agaricomycetes</taxon>
        <taxon>Agaricomycetidae</taxon>
        <taxon>Boletales</taxon>
        <taxon>Sclerodermatineae</taxon>
        <taxon>Pisolithaceae</taxon>
        <taxon>Pisolithus</taxon>
    </lineage>
</organism>
<dbReference type="Proteomes" id="UP000054217">
    <property type="component" value="Unassembled WGS sequence"/>
</dbReference>
<dbReference type="OrthoDB" id="5392716at2759"/>
<evidence type="ECO:0000313" key="2">
    <source>
        <dbReference type="Proteomes" id="UP000054217"/>
    </source>
</evidence>
<name>A0A0C3P640_PISTI</name>